<dbReference type="PATRIC" id="fig|1423755.3.peg.303"/>
<protein>
    <submittedName>
        <fullName evidence="9">Major facilitator family transporter</fullName>
    </submittedName>
</protein>
<evidence type="ECO:0000256" key="3">
    <source>
        <dbReference type="ARBA" id="ARBA00022475"/>
    </source>
</evidence>
<feature type="transmembrane region" description="Helical" evidence="7">
    <location>
        <begin position="399"/>
        <end position="419"/>
    </location>
</feature>
<dbReference type="GO" id="GO:0022857">
    <property type="term" value="F:transmembrane transporter activity"/>
    <property type="evidence" value="ECO:0007669"/>
    <property type="project" value="InterPro"/>
</dbReference>
<keyword evidence="6 7" id="KW-0472">Membrane</keyword>
<dbReference type="AlphaFoldDB" id="A0A0R1WW91"/>
<keyword evidence="10" id="KW-1185">Reference proteome</keyword>
<keyword evidence="5 7" id="KW-1133">Transmembrane helix</keyword>
<dbReference type="Proteomes" id="UP000051054">
    <property type="component" value="Unassembled WGS sequence"/>
</dbReference>
<feature type="transmembrane region" description="Helical" evidence="7">
    <location>
        <begin position="238"/>
        <end position="256"/>
    </location>
</feature>
<evidence type="ECO:0000256" key="2">
    <source>
        <dbReference type="ARBA" id="ARBA00022448"/>
    </source>
</evidence>
<evidence type="ECO:0000313" key="10">
    <source>
        <dbReference type="Proteomes" id="UP000051054"/>
    </source>
</evidence>
<accession>A0A0R1WW91</accession>
<comment type="subcellular location">
    <subcellularLocation>
        <location evidence="1">Cell membrane</location>
        <topology evidence="1">Multi-pass membrane protein</topology>
    </subcellularLocation>
</comment>
<keyword evidence="2" id="KW-0813">Transport</keyword>
<dbReference type="PANTHER" id="PTHR23517">
    <property type="entry name" value="RESISTANCE PROTEIN MDTM, PUTATIVE-RELATED-RELATED"/>
    <property type="match status" value="1"/>
</dbReference>
<dbReference type="Gene3D" id="1.20.1250.20">
    <property type="entry name" value="MFS general substrate transporter like domains"/>
    <property type="match status" value="1"/>
</dbReference>
<dbReference type="PANTHER" id="PTHR23517:SF3">
    <property type="entry name" value="INTEGRAL MEMBRANE TRANSPORT PROTEIN"/>
    <property type="match status" value="1"/>
</dbReference>
<dbReference type="InterPro" id="IPR020846">
    <property type="entry name" value="MFS_dom"/>
</dbReference>
<feature type="domain" description="Major facilitator superfamily (MFS) profile" evidence="8">
    <location>
        <begin position="1"/>
        <end position="425"/>
    </location>
</feature>
<feature type="transmembrane region" description="Helical" evidence="7">
    <location>
        <begin position="36"/>
        <end position="56"/>
    </location>
</feature>
<dbReference type="EMBL" id="AZGD01000061">
    <property type="protein sequence ID" value="KRM19302.1"/>
    <property type="molecule type" value="Genomic_DNA"/>
</dbReference>
<evidence type="ECO:0000256" key="1">
    <source>
        <dbReference type="ARBA" id="ARBA00004651"/>
    </source>
</evidence>
<sequence>MLVGSLRNKIVSKNKNKEEIMREFFALPKQIQLRELIQFVNITLGSSVYPFMAMYYTNYYGAFWTGVMMMITSIAGFVGTLYGGHLSDALGRKKVINYGSIGTSIGWFLTIIANVPNHVTPWLTFVGILIENISYNFLRPAYDAMLIDMTNESNRRFVYTISYWFINVAVMLGAGISGLFYDKYFFELLIGLFVANSICFVITYLYFEETLPDDIEFEHGLGILDTFKNYGEVLTDKIFVFYAIGTTLFASAWLQMDNYVPVHLKLTFKPFAILGATITGSKMLSIMIFTNTIIIVLFMTLVNRWTKKWKLLNQITIGSILYAGGILLSFTFEQFDLLILTVIIFTIGEMINVPASQVLRADMMDENKIGSYSGFIAMSQPLGSILASSLVSLSHFTGLIGVQVAFGLIAIGGLIFVAYSAHQKLQQLS</sequence>
<keyword evidence="4 7" id="KW-0812">Transmembrane</keyword>
<evidence type="ECO:0000313" key="9">
    <source>
        <dbReference type="EMBL" id="KRM19302.1"/>
    </source>
</evidence>
<dbReference type="InterPro" id="IPR011701">
    <property type="entry name" value="MFS"/>
</dbReference>
<evidence type="ECO:0000259" key="8">
    <source>
        <dbReference type="PROSITE" id="PS50850"/>
    </source>
</evidence>
<feature type="transmembrane region" description="Helical" evidence="7">
    <location>
        <begin position="62"/>
        <end position="83"/>
    </location>
</feature>
<feature type="transmembrane region" description="Helical" evidence="7">
    <location>
        <begin position="338"/>
        <end position="359"/>
    </location>
</feature>
<keyword evidence="3" id="KW-1003">Cell membrane</keyword>
<evidence type="ECO:0000256" key="5">
    <source>
        <dbReference type="ARBA" id="ARBA00022989"/>
    </source>
</evidence>
<feature type="transmembrane region" description="Helical" evidence="7">
    <location>
        <begin position="186"/>
        <end position="207"/>
    </location>
</feature>
<feature type="transmembrane region" description="Helical" evidence="7">
    <location>
        <begin position="158"/>
        <end position="180"/>
    </location>
</feature>
<dbReference type="CDD" id="cd17329">
    <property type="entry name" value="MFS_MdtH_MDR_like"/>
    <property type="match status" value="1"/>
</dbReference>
<gene>
    <name evidence="9" type="ORF">FC40_GL000281</name>
</gene>
<dbReference type="eggNOG" id="COG2814">
    <property type="taxonomic scope" value="Bacteria"/>
</dbReference>
<name>A0A0R1WW91_9LACO</name>
<dbReference type="Pfam" id="PF07690">
    <property type="entry name" value="MFS_1"/>
    <property type="match status" value="1"/>
</dbReference>
<evidence type="ECO:0000256" key="4">
    <source>
        <dbReference type="ARBA" id="ARBA00022692"/>
    </source>
</evidence>
<feature type="transmembrane region" description="Helical" evidence="7">
    <location>
        <begin position="371"/>
        <end position="393"/>
    </location>
</feature>
<evidence type="ECO:0000256" key="7">
    <source>
        <dbReference type="SAM" id="Phobius"/>
    </source>
</evidence>
<dbReference type="InterPro" id="IPR036259">
    <property type="entry name" value="MFS_trans_sf"/>
</dbReference>
<feature type="transmembrane region" description="Helical" evidence="7">
    <location>
        <begin position="311"/>
        <end position="332"/>
    </location>
</feature>
<dbReference type="GO" id="GO:0005886">
    <property type="term" value="C:plasma membrane"/>
    <property type="evidence" value="ECO:0007669"/>
    <property type="project" value="UniProtKB-SubCell"/>
</dbReference>
<feature type="transmembrane region" description="Helical" evidence="7">
    <location>
        <begin position="271"/>
        <end position="299"/>
    </location>
</feature>
<feature type="transmembrane region" description="Helical" evidence="7">
    <location>
        <begin position="119"/>
        <end position="138"/>
    </location>
</feature>
<feature type="transmembrane region" description="Helical" evidence="7">
    <location>
        <begin position="95"/>
        <end position="113"/>
    </location>
</feature>
<dbReference type="STRING" id="1423755.FC40_GL000281"/>
<dbReference type="PROSITE" id="PS50850">
    <property type="entry name" value="MFS"/>
    <property type="match status" value="1"/>
</dbReference>
<organism evidence="9 10">
    <name type="scientific">Ligilactobacillus hayakitensis DSM 18933 = JCM 14209</name>
    <dbReference type="NCBI Taxonomy" id="1423755"/>
    <lineage>
        <taxon>Bacteria</taxon>
        <taxon>Bacillati</taxon>
        <taxon>Bacillota</taxon>
        <taxon>Bacilli</taxon>
        <taxon>Lactobacillales</taxon>
        <taxon>Lactobacillaceae</taxon>
        <taxon>Ligilactobacillus</taxon>
    </lineage>
</organism>
<dbReference type="InterPro" id="IPR050171">
    <property type="entry name" value="MFS_Transporters"/>
</dbReference>
<dbReference type="SUPFAM" id="SSF103473">
    <property type="entry name" value="MFS general substrate transporter"/>
    <property type="match status" value="1"/>
</dbReference>
<comment type="caution">
    <text evidence="9">The sequence shown here is derived from an EMBL/GenBank/DDBJ whole genome shotgun (WGS) entry which is preliminary data.</text>
</comment>
<proteinExistence type="predicted"/>
<evidence type="ECO:0000256" key="6">
    <source>
        <dbReference type="ARBA" id="ARBA00023136"/>
    </source>
</evidence>
<reference evidence="9 10" key="1">
    <citation type="journal article" date="2015" name="Genome Announc.">
        <title>Expanding the biotechnology potential of lactobacilli through comparative genomics of 213 strains and associated genera.</title>
        <authorList>
            <person name="Sun Z."/>
            <person name="Harris H.M."/>
            <person name="McCann A."/>
            <person name="Guo C."/>
            <person name="Argimon S."/>
            <person name="Zhang W."/>
            <person name="Yang X."/>
            <person name="Jeffery I.B."/>
            <person name="Cooney J.C."/>
            <person name="Kagawa T.F."/>
            <person name="Liu W."/>
            <person name="Song Y."/>
            <person name="Salvetti E."/>
            <person name="Wrobel A."/>
            <person name="Rasinkangas P."/>
            <person name="Parkhill J."/>
            <person name="Rea M.C."/>
            <person name="O'Sullivan O."/>
            <person name="Ritari J."/>
            <person name="Douillard F.P."/>
            <person name="Paul Ross R."/>
            <person name="Yang R."/>
            <person name="Briner A.E."/>
            <person name="Felis G.E."/>
            <person name="de Vos W.M."/>
            <person name="Barrangou R."/>
            <person name="Klaenhammer T.R."/>
            <person name="Caufield P.W."/>
            <person name="Cui Y."/>
            <person name="Zhang H."/>
            <person name="O'Toole P.W."/>
        </authorList>
    </citation>
    <scope>NUCLEOTIDE SEQUENCE [LARGE SCALE GENOMIC DNA]</scope>
    <source>
        <strain evidence="9 10">DSM 18933</strain>
    </source>
</reference>